<keyword evidence="1" id="KW-0472">Membrane</keyword>
<dbReference type="GeneID" id="79843037"/>
<dbReference type="GO" id="GO:0070395">
    <property type="term" value="P:lipoteichoic acid biosynthetic process"/>
    <property type="evidence" value="ECO:0007669"/>
    <property type="project" value="UniProtKB-UniRule"/>
</dbReference>
<dbReference type="InterPro" id="IPR006998">
    <property type="entry name" value="DltD"/>
</dbReference>
<dbReference type="UniPathway" id="UPA00556"/>
<comment type="caution">
    <text evidence="2">The sequence shown here is derived from an EMBL/GenBank/DDBJ whole genome shotgun (WGS) entry which is preliminary data.</text>
</comment>
<dbReference type="GO" id="GO:0005886">
    <property type="term" value="C:plasma membrane"/>
    <property type="evidence" value="ECO:0007669"/>
    <property type="project" value="UniProtKB-UniRule"/>
</dbReference>
<keyword evidence="1" id="KW-1003">Cell membrane</keyword>
<gene>
    <name evidence="2" type="ORF">HMPREF3195_00356</name>
</gene>
<evidence type="ECO:0000313" key="2">
    <source>
        <dbReference type="EMBL" id="KXI14187.1"/>
    </source>
</evidence>
<dbReference type="STRING" id="1261.HMPREF3195_00356"/>
<dbReference type="PIRSF" id="PIRSF021438">
    <property type="entry name" value="DltD"/>
    <property type="match status" value="1"/>
</dbReference>
<dbReference type="PANTHER" id="PTHR40039:SF1">
    <property type="entry name" value="PROTEIN DLTD"/>
    <property type="match status" value="1"/>
</dbReference>
<dbReference type="eggNOG" id="COG3966">
    <property type="taxonomic scope" value="Bacteria"/>
</dbReference>
<dbReference type="Pfam" id="PF04914">
    <property type="entry name" value="DltD"/>
    <property type="match status" value="1"/>
</dbReference>
<sequence>MKRIKYLLFPLFIAGIFCVGLNSYLNKQNVRMLNEKNLYGMLYDTKSQVKDKGYYANEYLTDRNYILMMGSSELSHSTDQHPDNFFNTGRTKNGIITSGRAYTQDLQHASMVGSFNKSKNKKVVLLVSMQWFMDKKGERPDRFQTRFSPVIFYKYLENPKISHKTKVKYAQRVAELLEGTGDFKEEQLYAKLFVKKNGANRLIMTAMKPYFSLRKSMVRLKDKGILYSSLVGLPNKDPNMPRKTIDWKAEREKAIKDAEFRVGKKPGIFDGKPMFIDKGYFREYMKNKERTYKGMYNYVNMLDAKEFYDYKIFLDTCKETGVEPTIVLIPVVDQFYDYVGIDRNERAAFFAKVKEVTAPYGFRVIDESNSGSSRYFLRDVMHLGTVGWTDVCKQIYDIYEK</sequence>
<dbReference type="InterPro" id="IPR023896">
    <property type="entry name" value="LTA_DltD"/>
</dbReference>
<dbReference type="RefSeq" id="WP_002843980.1">
    <property type="nucleotide sequence ID" value="NZ_CAMPYD010000015.1"/>
</dbReference>
<proteinExistence type="inferred from homology"/>
<accession>A0A135YXT3</accession>
<organism evidence="2 3">
    <name type="scientific">Peptostreptococcus anaerobius</name>
    <dbReference type="NCBI Taxonomy" id="1261"/>
    <lineage>
        <taxon>Bacteria</taxon>
        <taxon>Bacillati</taxon>
        <taxon>Bacillota</taxon>
        <taxon>Clostridia</taxon>
        <taxon>Peptostreptococcales</taxon>
        <taxon>Peptostreptococcaceae</taxon>
        <taxon>Peptostreptococcus</taxon>
    </lineage>
</organism>
<dbReference type="NCBIfam" id="TIGR04092">
    <property type="entry name" value="LTA_DltD"/>
    <property type="match status" value="1"/>
</dbReference>
<dbReference type="EMBL" id="LSQZ01000013">
    <property type="protein sequence ID" value="KXI14187.1"/>
    <property type="molecule type" value="Genomic_DNA"/>
</dbReference>
<protein>
    <recommendedName>
        <fullName evidence="1">Protein DltD</fullName>
    </recommendedName>
</protein>
<evidence type="ECO:0000256" key="1">
    <source>
        <dbReference type="PIRNR" id="PIRNR021438"/>
    </source>
</evidence>
<name>A0A135YXT3_9FIRM</name>
<dbReference type="PANTHER" id="PTHR40039">
    <property type="entry name" value="PROTEIN DLTD"/>
    <property type="match status" value="1"/>
</dbReference>
<dbReference type="PATRIC" id="fig|1261.3.peg.1081"/>
<dbReference type="Proteomes" id="UP000070326">
    <property type="component" value="Unassembled WGS sequence"/>
</dbReference>
<comment type="similarity">
    <text evidence="1">Belongs to the DltD family.</text>
</comment>
<reference evidence="2 3" key="1">
    <citation type="submission" date="2016-02" db="EMBL/GenBank/DDBJ databases">
        <authorList>
            <person name="Wen L."/>
            <person name="He K."/>
            <person name="Yang H."/>
        </authorList>
    </citation>
    <scope>NUCLEOTIDE SEQUENCE [LARGE SCALE GENOMIC DNA]</scope>
    <source>
        <strain evidence="2 3">MJR8628A</strain>
    </source>
</reference>
<evidence type="ECO:0000313" key="3">
    <source>
        <dbReference type="Proteomes" id="UP000070326"/>
    </source>
</evidence>
<comment type="pathway">
    <text evidence="1">Cell wall biogenesis; lipoteichoic acid biosynthesis.</text>
</comment>
<dbReference type="AlphaFoldDB" id="A0A135YXT3"/>